<organism evidence="12 13">
    <name type="scientific">Diplogelasinospora grovesii</name>
    <dbReference type="NCBI Taxonomy" id="303347"/>
    <lineage>
        <taxon>Eukaryota</taxon>
        <taxon>Fungi</taxon>
        <taxon>Dikarya</taxon>
        <taxon>Ascomycota</taxon>
        <taxon>Pezizomycotina</taxon>
        <taxon>Sordariomycetes</taxon>
        <taxon>Sordariomycetidae</taxon>
        <taxon>Sordariales</taxon>
        <taxon>Diplogelasinosporaceae</taxon>
        <taxon>Diplogelasinospora</taxon>
    </lineage>
</organism>
<evidence type="ECO:0000256" key="2">
    <source>
        <dbReference type="ARBA" id="ARBA00001946"/>
    </source>
</evidence>
<gene>
    <name evidence="12" type="ORF">QBC46DRAFT_253888</name>
</gene>
<evidence type="ECO:0000256" key="3">
    <source>
        <dbReference type="ARBA" id="ARBA00004322"/>
    </source>
</evidence>
<evidence type="ECO:0000256" key="8">
    <source>
        <dbReference type="ARBA" id="ARBA00022842"/>
    </source>
</evidence>
<dbReference type="Gene3D" id="3.60.10.10">
    <property type="entry name" value="Endonuclease/exonuclease/phosphatase"/>
    <property type="match status" value="1"/>
</dbReference>
<evidence type="ECO:0000256" key="1">
    <source>
        <dbReference type="ARBA" id="ARBA00001936"/>
    </source>
</evidence>
<dbReference type="GO" id="GO:0070260">
    <property type="term" value="F:5'-tyrosyl-DNA phosphodiesterase activity"/>
    <property type="evidence" value="ECO:0007669"/>
    <property type="project" value="TreeGrafter"/>
</dbReference>
<comment type="subcellular location">
    <subcellularLocation>
        <location evidence="3">Nucleus</location>
        <location evidence="3">PML body</location>
    </subcellularLocation>
</comment>
<dbReference type="InterPro" id="IPR005135">
    <property type="entry name" value="Endo/exonuclease/phosphatase"/>
</dbReference>
<dbReference type="PANTHER" id="PTHR15822:SF4">
    <property type="entry name" value="TYROSYL-DNA PHOSPHODIESTERASE 2"/>
    <property type="match status" value="1"/>
</dbReference>
<reference evidence="13" key="1">
    <citation type="journal article" date="2023" name="Mol. Phylogenet. Evol.">
        <title>Genome-scale phylogeny and comparative genomics of the fungal order Sordariales.</title>
        <authorList>
            <person name="Hensen N."/>
            <person name="Bonometti L."/>
            <person name="Westerberg I."/>
            <person name="Brannstrom I.O."/>
            <person name="Guillou S."/>
            <person name="Cros-Aarteil S."/>
            <person name="Calhoun S."/>
            <person name="Haridas S."/>
            <person name="Kuo A."/>
            <person name="Mondo S."/>
            <person name="Pangilinan J."/>
            <person name="Riley R."/>
            <person name="LaButti K."/>
            <person name="Andreopoulos B."/>
            <person name="Lipzen A."/>
            <person name="Chen C."/>
            <person name="Yan M."/>
            <person name="Daum C."/>
            <person name="Ng V."/>
            <person name="Clum A."/>
            <person name="Steindorff A."/>
            <person name="Ohm R.A."/>
            <person name="Martin F."/>
            <person name="Silar P."/>
            <person name="Natvig D.O."/>
            <person name="Lalanne C."/>
            <person name="Gautier V."/>
            <person name="Ament-Velasquez S.L."/>
            <person name="Kruys A."/>
            <person name="Hutchinson M.I."/>
            <person name="Powell A.J."/>
            <person name="Barry K."/>
            <person name="Miller A.N."/>
            <person name="Grigoriev I.V."/>
            <person name="Debuchy R."/>
            <person name="Gladieux P."/>
            <person name="Hiltunen Thoren M."/>
            <person name="Johannesson H."/>
        </authorList>
    </citation>
    <scope>NUCLEOTIDE SEQUENCE [LARGE SCALE GENOMIC DNA]</scope>
    <source>
        <strain evidence="13">CBS 340.73</strain>
    </source>
</reference>
<proteinExistence type="predicted"/>
<dbReference type="SUPFAM" id="SSF56219">
    <property type="entry name" value="DNase I-like"/>
    <property type="match status" value="1"/>
</dbReference>
<keyword evidence="10" id="KW-0539">Nucleus</keyword>
<dbReference type="InterPro" id="IPR036691">
    <property type="entry name" value="Endo/exonu/phosph_ase_sf"/>
</dbReference>
<evidence type="ECO:0000256" key="9">
    <source>
        <dbReference type="ARBA" id="ARBA00023204"/>
    </source>
</evidence>
<feature type="domain" description="Endonuclease/exonuclease/phosphatase" evidence="11">
    <location>
        <begin position="53"/>
        <end position="309"/>
    </location>
</feature>
<dbReference type="Pfam" id="PF03372">
    <property type="entry name" value="Exo_endo_phos"/>
    <property type="match status" value="1"/>
</dbReference>
<comment type="cofactor">
    <cofactor evidence="1">
        <name>Mn(2+)</name>
        <dbReference type="ChEBI" id="CHEBI:29035"/>
    </cofactor>
</comment>
<dbReference type="EMBL" id="MU853765">
    <property type="protein sequence ID" value="KAK3943524.1"/>
    <property type="molecule type" value="Genomic_DNA"/>
</dbReference>
<keyword evidence="6" id="KW-0227">DNA damage</keyword>
<keyword evidence="9" id="KW-0234">DNA repair</keyword>
<dbReference type="CDD" id="cd09080">
    <property type="entry name" value="TDP2"/>
    <property type="match status" value="1"/>
</dbReference>
<evidence type="ECO:0000259" key="11">
    <source>
        <dbReference type="Pfam" id="PF03372"/>
    </source>
</evidence>
<comment type="caution">
    <text evidence="12">The sequence shown here is derived from an EMBL/GenBank/DDBJ whole genome shotgun (WGS) entry which is preliminary data.</text>
</comment>
<keyword evidence="4" id="KW-0540">Nuclease</keyword>
<dbReference type="GO" id="GO:0006302">
    <property type="term" value="P:double-strand break repair"/>
    <property type="evidence" value="ECO:0007669"/>
    <property type="project" value="TreeGrafter"/>
</dbReference>
<dbReference type="GO" id="GO:0005737">
    <property type="term" value="C:cytoplasm"/>
    <property type="evidence" value="ECO:0007669"/>
    <property type="project" value="TreeGrafter"/>
</dbReference>
<evidence type="ECO:0000256" key="6">
    <source>
        <dbReference type="ARBA" id="ARBA00022763"/>
    </source>
</evidence>
<dbReference type="GO" id="GO:0004518">
    <property type="term" value="F:nuclease activity"/>
    <property type="evidence" value="ECO:0007669"/>
    <property type="project" value="UniProtKB-KW"/>
</dbReference>
<evidence type="ECO:0000256" key="7">
    <source>
        <dbReference type="ARBA" id="ARBA00022801"/>
    </source>
</evidence>
<evidence type="ECO:0000256" key="5">
    <source>
        <dbReference type="ARBA" id="ARBA00022723"/>
    </source>
</evidence>
<dbReference type="GO" id="GO:0046872">
    <property type="term" value="F:metal ion binding"/>
    <property type="evidence" value="ECO:0007669"/>
    <property type="project" value="UniProtKB-KW"/>
</dbReference>
<dbReference type="AlphaFoldDB" id="A0AAN6ND20"/>
<sequence>MPFIRGAKEHPWTRGEPYAQPYYAFASGTWNDAITSQLEPTSTVTTPSSFTLMSWNIDFMQILTDERMRSALNYLHTLVKDATRPTVIMFNEMLESDLEIIQAQDWVQQDYHITDISSKYWASTIYGTCILIPKSLPIKSVFRVHYEKTNMDRDALFVDIPLPNINSETLRLCSTHLESLRATHPRRPAQLQTAAKFMHQADAAVLAGDLNAIQDFDKTLHTENNLKDAYLESGGEEGDEAGATWGQMVQQWQRDRYGLGRLDKMLFCGNLELEKFETFGLDVEVEDENARKELMGQGGGLARGWVTDHLGVRGDFRIITEEGVQEGLA</sequence>
<keyword evidence="7" id="KW-0378">Hydrolase</keyword>
<accession>A0AAN6ND20</accession>
<comment type="cofactor">
    <cofactor evidence="2">
        <name>Mg(2+)</name>
        <dbReference type="ChEBI" id="CHEBI:18420"/>
    </cofactor>
</comment>
<keyword evidence="8" id="KW-0460">Magnesium</keyword>
<evidence type="ECO:0000256" key="10">
    <source>
        <dbReference type="ARBA" id="ARBA00023242"/>
    </source>
</evidence>
<evidence type="ECO:0000313" key="12">
    <source>
        <dbReference type="EMBL" id="KAK3943524.1"/>
    </source>
</evidence>
<protein>
    <submittedName>
        <fullName evidence="12">5'-tyrosyl-DNA phosphodiesterase</fullName>
    </submittedName>
</protein>
<dbReference type="Proteomes" id="UP001303473">
    <property type="component" value="Unassembled WGS sequence"/>
</dbReference>
<dbReference type="PANTHER" id="PTHR15822">
    <property type="entry name" value="TRAF AND TNF RECEPTOR-ASSOCIATED PROTEIN"/>
    <property type="match status" value="1"/>
</dbReference>
<dbReference type="GO" id="GO:0003697">
    <property type="term" value="F:single-stranded DNA binding"/>
    <property type="evidence" value="ECO:0007669"/>
    <property type="project" value="TreeGrafter"/>
</dbReference>
<name>A0AAN6ND20_9PEZI</name>
<dbReference type="InterPro" id="IPR051547">
    <property type="entry name" value="TDP2-like"/>
</dbReference>
<evidence type="ECO:0000256" key="4">
    <source>
        <dbReference type="ARBA" id="ARBA00022722"/>
    </source>
</evidence>
<keyword evidence="13" id="KW-1185">Reference proteome</keyword>
<evidence type="ECO:0000313" key="13">
    <source>
        <dbReference type="Proteomes" id="UP001303473"/>
    </source>
</evidence>
<keyword evidence="5" id="KW-0479">Metal-binding</keyword>